<dbReference type="RefSeq" id="WP_171471872.1">
    <property type="nucleotide sequence ID" value="NZ_CP053452.2"/>
</dbReference>
<dbReference type="Proteomes" id="UP000503447">
    <property type="component" value="Chromosome"/>
</dbReference>
<name>A0A6M5YS36_9BACT</name>
<evidence type="ECO:0000313" key="2">
    <source>
        <dbReference type="EMBL" id="QJW96250.1"/>
    </source>
</evidence>
<dbReference type="KEGG" id="ftj:FTUN_3807"/>
<keyword evidence="1" id="KW-0472">Membrane</keyword>
<feature type="transmembrane region" description="Helical" evidence="1">
    <location>
        <begin position="49"/>
        <end position="70"/>
    </location>
</feature>
<sequence>MNTKPDHPPRAAPDPLAVTLSKLDPAPHGFDWNALMFAAGRASKARALLFWRVATGVCAVAACGFAFAFFTRPTSVVVREQTVYRDRAPAPVAENPIPAAPLDPAPRVKPELPSVADPSGWTFDAPPERGAAARWLTGRNEILTFGLGLLPDTGHKVPSPQEKR</sequence>
<evidence type="ECO:0000313" key="3">
    <source>
        <dbReference type="Proteomes" id="UP000503447"/>
    </source>
</evidence>
<organism evidence="2 3">
    <name type="scientific">Frigoriglobus tundricola</name>
    <dbReference type="NCBI Taxonomy" id="2774151"/>
    <lineage>
        <taxon>Bacteria</taxon>
        <taxon>Pseudomonadati</taxon>
        <taxon>Planctomycetota</taxon>
        <taxon>Planctomycetia</taxon>
        <taxon>Gemmatales</taxon>
        <taxon>Gemmataceae</taxon>
        <taxon>Frigoriglobus</taxon>
    </lineage>
</organism>
<dbReference type="EMBL" id="CP053452">
    <property type="protein sequence ID" value="QJW96250.1"/>
    <property type="molecule type" value="Genomic_DNA"/>
</dbReference>
<proteinExistence type="predicted"/>
<protein>
    <submittedName>
        <fullName evidence="2">Uncharacterized protein</fullName>
    </submittedName>
</protein>
<keyword evidence="1" id="KW-0812">Transmembrane</keyword>
<keyword evidence="1" id="KW-1133">Transmembrane helix</keyword>
<gene>
    <name evidence="2" type="ORF">FTUN_3807</name>
</gene>
<accession>A0A6M5YS36</accession>
<keyword evidence="3" id="KW-1185">Reference proteome</keyword>
<dbReference type="AlphaFoldDB" id="A0A6M5YS36"/>
<evidence type="ECO:0000256" key="1">
    <source>
        <dbReference type="SAM" id="Phobius"/>
    </source>
</evidence>
<reference evidence="3" key="1">
    <citation type="submission" date="2020-05" db="EMBL/GenBank/DDBJ databases">
        <title>Frigoriglobus tundricola gen. nov., sp. nov., a psychrotolerant cellulolytic planctomycete of the family Gemmataceae with two divergent copies of 16S rRNA gene.</title>
        <authorList>
            <person name="Kulichevskaya I.S."/>
            <person name="Ivanova A.A."/>
            <person name="Naumoff D.G."/>
            <person name="Beletsky A.V."/>
            <person name="Rijpstra W.I.C."/>
            <person name="Sinninghe Damste J.S."/>
            <person name="Mardanov A.V."/>
            <person name="Ravin N.V."/>
            <person name="Dedysh S.N."/>
        </authorList>
    </citation>
    <scope>NUCLEOTIDE SEQUENCE [LARGE SCALE GENOMIC DNA]</scope>
    <source>
        <strain evidence="3">PL17</strain>
    </source>
</reference>